<dbReference type="InterPro" id="IPR041307">
    <property type="entry name" value="WcbI"/>
</dbReference>
<keyword evidence="3" id="KW-1185">Reference proteome</keyword>
<dbReference type="EMBL" id="CP046400">
    <property type="protein sequence ID" value="QGY40034.1"/>
    <property type="molecule type" value="Genomic_DNA"/>
</dbReference>
<gene>
    <name evidence="2" type="ORF">GM415_07810</name>
</gene>
<dbReference type="Proteomes" id="UP000428328">
    <property type="component" value="Chromosome"/>
</dbReference>
<accession>A0A6I6JQZ0</accession>
<evidence type="ECO:0000313" key="2">
    <source>
        <dbReference type="EMBL" id="QGY40034.1"/>
    </source>
</evidence>
<organism evidence="2 3">
    <name type="scientific">Pseudodesulfovibrio cashew</name>
    <dbReference type="NCBI Taxonomy" id="2678688"/>
    <lineage>
        <taxon>Bacteria</taxon>
        <taxon>Pseudomonadati</taxon>
        <taxon>Thermodesulfobacteriota</taxon>
        <taxon>Desulfovibrionia</taxon>
        <taxon>Desulfovibrionales</taxon>
        <taxon>Desulfovibrionaceae</taxon>
    </lineage>
</organism>
<dbReference type="Pfam" id="PF18588">
    <property type="entry name" value="WcbI"/>
    <property type="match status" value="1"/>
</dbReference>
<dbReference type="Gene3D" id="3.40.50.12080">
    <property type="match status" value="2"/>
</dbReference>
<feature type="domain" description="Polysaccharide biosynthesis enzyme WcbI" evidence="1">
    <location>
        <begin position="5"/>
        <end position="199"/>
    </location>
</feature>
<protein>
    <recommendedName>
        <fullName evidence="1">Polysaccharide biosynthesis enzyme WcbI domain-containing protein</fullName>
    </recommendedName>
</protein>
<evidence type="ECO:0000259" key="1">
    <source>
        <dbReference type="Pfam" id="PF18588"/>
    </source>
</evidence>
<sequence length="278" mass="32169">MDKQLCIVHANCQGPPLLDRLRACPQFDEQYECVLYTNYVREPVPDELLARCDLFLYQFLTPSWGDLASKTLLSKLPDSARSLCVPNMFFKGYWPLWSGAAGFDYRCSHLDEFLAMNLPPRETVMLYLRSDIPRRFDLLDLVSKSIEQERERESHTPIKYLELLLAEYRDQRLFNTVNHPGRLLMDHVASGVLEHLGFDHPGQAAFDAVDDPFADFEQPIHPRIGDYFGWDFATAETEYQIYGRRMTHARYVANYVMCAQAGIPDFVGYLQGAYIELF</sequence>
<dbReference type="KEGG" id="psel:GM415_07810"/>
<evidence type="ECO:0000313" key="3">
    <source>
        <dbReference type="Proteomes" id="UP000428328"/>
    </source>
</evidence>
<reference evidence="2 3" key="1">
    <citation type="submission" date="2019-11" db="EMBL/GenBank/DDBJ databases">
        <authorList>
            <person name="Zheng R.K."/>
            <person name="Sun C.M."/>
        </authorList>
    </citation>
    <scope>NUCLEOTIDE SEQUENCE [LARGE SCALE GENOMIC DNA]</scope>
    <source>
        <strain evidence="2 3">SRB007</strain>
    </source>
</reference>
<proteinExistence type="predicted"/>
<name>A0A6I6JQZ0_9BACT</name>
<dbReference type="AlphaFoldDB" id="A0A6I6JQZ0"/>
<dbReference type="RefSeq" id="WP_158947258.1">
    <property type="nucleotide sequence ID" value="NZ_CP046400.1"/>
</dbReference>